<dbReference type="GO" id="GO:0006355">
    <property type="term" value="P:regulation of DNA-templated transcription"/>
    <property type="evidence" value="ECO:0007669"/>
    <property type="project" value="UniProtKB-UniRule"/>
</dbReference>
<reference evidence="16 17" key="1">
    <citation type="journal article" date="2020" name="Nature">
        <title>Bacterial chemolithoautotrophy via manganese oxidation.</title>
        <authorList>
            <person name="Yu H."/>
            <person name="Leadbetter J.R."/>
        </authorList>
    </citation>
    <scope>NUCLEOTIDE SEQUENCE [LARGE SCALE GENOMIC DNA]</scope>
    <source>
        <strain evidence="16 17">Mn-1</strain>
    </source>
</reference>
<comment type="caution">
    <text evidence="16">The sequence shown here is derived from an EMBL/GenBank/DDBJ whole genome shotgun (WGS) entry which is preliminary data.</text>
</comment>
<dbReference type="InterPro" id="IPR036101">
    <property type="entry name" value="CarD-like/TRCF_RID_sf"/>
</dbReference>
<dbReference type="PANTHER" id="PTHR47964">
    <property type="entry name" value="ATP-DEPENDENT DNA HELICASE HOMOLOG RECG, CHLOROPLASTIC"/>
    <property type="match status" value="1"/>
</dbReference>
<dbReference type="InterPro" id="IPR014001">
    <property type="entry name" value="Helicase_ATP-bd"/>
</dbReference>
<dbReference type="AlphaFoldDB" id="A0A7X6DL47"/>
<evidence type="ECO:0000313" key="17">
    <source>
        <dbReference type="Proteomes" id="UP000534783"/>
    </source>
</evidence>
<dbReference type="InterPro" id="IPR047112">
    <property type="entry name" value="RecG/Mfd"/>
</dbReference>
<comment type="function">
    <text evidence="13">Couples transcription and DNA repair by recognizing RNA polymerase (RNAP) stalled at DNA lesions. Mediates ATP-dependent release of RNAP and its truncated transcript from the DNA, and recruitment of nucleotide excision repair machinery to the damaged site.</text>
</comment>
<dbReference type="FunFam" id="3.40.50.300:FF:000546">
    <property type="entry name" value="Transcription-repair-coupling factor"/>
    <property type="match status" value="1"/>
</dbReference>
<dbReference type="InterPro" id="IPR003711">
    <property type="entry name" value="CarD-like/TRCF_RID"/>
</dbReference>
<dbReference type="SUPFAM" id="SSF143517">
    <property type="entry name" value="TRCF domain-like"/>
    <property type="match status" value="1"/>
</dbReference>
<dbReference type="SUPFAM" id="SSF52540">
    <property type="entry name" value="P-loop containing nucleoside triphosphate hydrolases"/>
    <property type="match status" value="4"/>
</dbReference>
<dbReference type="GO" id="GO:0005737">
    <property type="term" value="C:cytoplasm"/>
    <property type="evidence" value="ECO:0007669"/>
    <property type="project" value="UniProtKB-SubCell"/>
</dbReference>
<dbReference type="Gene3D" id="2.40.10.170">
    <property type="match status" value="1"/>
</dbReference>
<dbReference type="PANTHER" id="PTHR47964:SF1">
    <property type="entry name" value="ATP-DEPENDENT DNA HELICASE HOMOLOG RECG, CHLOROPLASTIC"/>
    <property type="match status" value="1"/>
</dbReference>
<dbReference type="Gene3D" id="3.90.1150.50">
    <property type="entry name" value="Transcription-repair-coupling factor, D7 domain"/>
    <property type="match status" value="1"/>
</dbReference>
<dbReference type="SUPFAM" id="SSF141259">
    <property type="entry name" value="CarD-like"/>
    <property type="match status" value="1"/>
</dbReference>
<dbReference type="InterPro" id="IPR004576">
    <property type="entry name" value="Mfd"/>
</dbReference>
<dbReference type="InterPro" id="IPR037235">
    <property type="entry name" value="TRCF-like_C_D7"/>
</dbReference>
<feature type="domain" description="Helicase ATP-binding" evidence="14">
    <location>
        <begin position="606"/>
        <end position="767"/>
    </location>
</feature>
<dbReference type="InterPro" id="IPR001650">
    <property type="entry name" value="Helicase_C-like"/>
</dbReference>
<comment type="similarity">
    <text evidence="11 13">In the C-terminal section; belongs to the helicase family. RecG subfamily.</text>
</comment>
<dbReference type="PROSITE" id="PS51192">
    <property type="entry name" value="HELICASE_ATP_BIND_1"/>
    <property type="match status" value="1"/>
</dbReference>
<sequence>MIYQLQSSLFSPLFEAITEGERKIKTSGLWGSSEAFFLSRLAREGRPFCVVAPSYAQADRFYRELRYFLELDAAAEHPAPEILFFPPWDILPYEPSTPRPDWIAQRLATLHRLTQNPGASLVTSIEAFLQKVVSKPFLQERTFTLQIGETLSKEALIERLYQGGYEVVGSVTQPGELAFRGGIVDLSPPTSPRPVRIEFFGDQIESIRTFDPETQKSIGPADSVEVILGRENLFDPNFYRISLTEYLSPHTLLVMDEPDEVIQKGKRFVEEVEEGSLFAARRNPKYPKVDELYLPLAFLADAGSGRTTLDLESLSLRPERGAKRFAFDIRSLPSLGLGRPGQPFSEVVSTLDILRRDHLVLVTVRNETQLARFKHLFSDHDLPWTIWDPEQGPAAAFPTPIYLTVGTVTEGFSIPETKIAFLTEEALTGRSGAATQPRRRATTRDGKAKEARAGFLSSFEDLKPLDYVVHLDHGIGRYIGLKRLSIRQQERAPAYDSDFLVLEYAGKDKVYVPLNSLHLVQRYVGLEGHPPRVDSLGGTQWAKTKSKVQGDIQRMAEDLLQLYAEREVVQGHPFATPPSLSEEFAAAFEYEETPDQLRAIEEVLADMERPKPMDRLVCGDVGYGKTEVAMRAAFEAVMDNKQVAVVVPTTLLAQQHYQTFSKRFAPFPVRVEVLSRFRSRKEQKAILEDLKTGAVDILIGTHRLLQKDIQFRDLGLVVIDEEHRFGVRHKEKLKQLRKQIDVLTLTATPIPRTLQMALAQVRDLSVIETPPADRLAIRTILAPFDPTIIREAIFRELVRGGQVFFVHNRVHNIEQIGKFLSELVPEARIGVAHGQMREHVLEEVMLKFQAKEYNLLLTTTIIESGIDIPSANTMIINDADRFGLAELYQLRGRVGRSGEQAYAYLLVREGRILTEEARQRLQAIQEFTELGSGFRIAARDLEIRGSGNLLGQEQSGQIAAVGFELYLKMIDDAVRQLRGTPVTKEIEPSLQFQISAFIPDPYIPDTYQRLSIYKRLSGCEETGEIDAIRAELEDRYGPLPEPVVHLLQVLQLKVMAKKLRILKIEEKERVLSFVFDEAAQVTENDLLRLLNTFKDRIHFTSHFSFEIRIKNRGWEDLFLDVAHCLSTLQKGKE</sequence>
<evidence type="ECO:0000256" key="8">
    <source>
        <dbReference type="ARBA" id="ARBA00023125"/>
    </source>
</evidence>
<dbReference type="InterPro" id="IPR011545">
    <property type="entry name" value="DEAD/DEAH_box_helicase_dom"/>
</dbReference>
<dbReference type="SMART" id="SM00490">
    <property type="entry name" value="HELICc"/>
    <property type="match status" value="1"/>
</dbReference>
<dbReference type="HAMAP" id="MF_00969">
    <property type="entry name" value="TRCF"/>
    <property type="match status" value="1"/>
</dbReference>
<evidence type="ECO:0000256" key="4">
    <source>
        <dbReference type="ARBA" id="ARBA00022763"/>
    </source>
</evidence>
<dbReference type="InterPro" id="IPR041471">
    <property type="entry name" value="UvrB_inter"/>
</dbReference>
<comment type="similarity">
    <text evidence="10 13">In the N-terminal section; belongs to the UvrB family.</text>
</comment>
<dbReference type="EC" id="3.6.4.-" evidence="13"/>
<keyword evidence="3 13" id="KW-0547">Nucleotide-binding</keyword>
<evidence type="ECO:0000256" key="5">
    <source>
        <dbReference type="ARBA" id="ARBA00022801"/>
    </source>
</evidence>
<keyword evidence="7 13" id="KW-0067">ATP-binding</keyword>
<dbReference type="GO" id="GO:0003678">
    <property type="term" value="F:DNA helicase activity"/>
    <property type="evidence" value="ECO:0007669"/>
    <property type="project" value="TreeGrafter"/>
</dbReference>
<dbReference type="SMART" id="SM00487">
    <property type="entry name" value="DEXDc"/>
    <property type="match status" value="1"/>
</dbReference>
<keyword evidence="2 13" id="KW-0963">Cytoplasm</keyword>
<dbReference type="SMART" id="SM01058">
    <property type="entry name" value="CarD_TRCF"/>
    <property type="match status" value="1"/>
</dbReference>
<dbReference type="Pfam" id="PF03461">
    <property type="entry name" value="TRCF"/>
    <property type="match status" value="1"/>
</dbReference>
<dbReference type="RefSeq" id="WP_168057525.1">
    <property type="nucleotide sequence ID" value="NZ_VTOW01000001.1"/>
</dbReference>
<dbReference type="GO" id="GO:0003684">
    <property type="term" value="F:damaged DNA binding"/>
    <property type="evidence" value="ECO:0007669"/>
    <property type="project" value="InterPro"/>
</dbReference>
<dbReference type="Gene3D" id="3.40.50.11180">
    <property type="match status" value="1"/>
</dbReference>
<evidence type="ECO:0000313" key="16">
    <source>
        <dbReference type="EMBL" id="NKE69207.1"/>
    </source>
</evidence>
<evidence type="ECO:0000256" key="13">
    <source>
        <dbReference type="HAMAP-Rule" id="MF_00969"/>
    </source>
</evidence>
<dbReference type="InterPro" id="IPR027417">
    <property type="entry name" value="P-loop_NTPase"/>
</dbReference>
<evidence type="ECO:0000256" key="7">
    <source>
        <dbReference type="ARBA" id="ARBA00022840"/>
    </source>
</evidence>
<evidence type="ECO:0000256" key="10">
    <source>
        <dbReference type="ARBA" id="ARBA00061104"/>
    </source>
</evidence>
<evidence type="ECO:0000259" key="15">
    <source>
        <dbReference type="PROSITE" id="PS51194"/>
    </source>
</evidence>
<keyword evidence="6" id="KW-0347">Helicase</keyword>
<evidence type="ECO:0000256" key="2">
    <source>
        <dbReference type="ARBA" id="ARBA00022490"/>
    </source>
</evidence>
<evidence type="ECO:0000256" key="3">
    <source>
        <dbReference type="ARBA" id="ARBA00022741"/>
    </source>
</evidence>
<dbReference type="GO" id="GO:0005524">
    <property type="term" value="F:ATP binding"/>
    <property type="evidence" value="ECO:0007669"/>
    <property type="project" value="UniProtKB-UniRule"/>
</dbReference>
<dbReference type="Pfam" id="PF00271">
    <property type="entry name" value="Helicase_C"/>
    <property type="match status" value="1"/>
</dbReference>
<name>A0A7X6DL47_9BACT</name>
<protein>
    <recommendedName>
        <fullName evidence="12 13">Transcription-repair-coupling factor</fullName>
        <shortName evidence="13">TRCF</shortName>
        <ecNumber evidence="13">3.6.4.-</ecNumber>
    </recommendedName>
</protein>
<evidence type="ECO:0000259" key="14">
    <source>
        <dbReference type="PROSITE" id="PS51192"/>
    </source>
</evidence>
<keyword evidence="4 13" id="KW-0227">DNA damage</keyword>
<dbReference type="PROSITE" id="PS51194">
    <property type="entry name" value="HELICASE_CTER"/>
    <property type="match status" value="1"/>
</dbReference>
<evidence type="ECO:0000256" key="6">
    <source>
        <dbReference type="ARBA" id="ARBA00022806"/>
    </source>
</evidence>
<feature type="domain" description="Helicase C-terminal" evidence="15">
    <location>
        <begin position="788"/>
        <end position="942"/>
    </location>
</feature>
<dbReference type="EMBL" id="VTOW01000001">
    <property type="protein sequence ID" value="NKE69207.1"/>
    <property type="molecule type" value="Genomic_DNA"/>
</dbReference>
<dbReference type="GO" id="GO:0016787">
    <property type="term" value="F:hydrolase activity"/>
    <property type="evidence" value="ECO:0007669"/>
    <property type="project" value="UniProtKB-KW"/>
</dbReference>
<dbReference type="Proteomes" id="UP000534783">
    <property type="component" value="Unassembled WGS sequence"/>
</dbReference>
<gene>
    <name evidence="13 16" type="primary">mfd</name>
    <name evidence="16" type="ORF">MNODULE_00370</name>
</gene>
<proteinExistence type="inferred from homology"/>
<dbReference type="Gene3D" id="3.40.50.300">
    <property type="entry name" value="P-loop containing nucleotide triphosphate hydrolases"/>
    <property type="match status" value="2"/>
</dbReference>
<dbReference type="CDD" id="cd17991">
    <property type="entry name" value="DEXHc_TRCF"/>
    <property type="match status" value="1"/>
</dbReference>
<evidence type="ECO:0000256" key="11">
    <source>
        <dbReference type="ARBA" id="ARBA00061399"/>
    </source>
</evidence>
<keyword evidence="5 13" id="KW-0378">Hydrolase</keyword>
<dbReference type="Pfam" id="PF00270">
    <property type="entry name" value="DEAD"/>
    <property type="match status" value="1"/>
</dbReference>
<keyword evidence="8 13" id="KW-0238">DNA-binding</keyword>
<dbReference type="Pfam" id="PF17757">
    <property type="entry name" value="UvrB_inter"/>
    <property type="match status" value="1"/>
</dbReference>
<dbReference type="InterPro" id="IPR005118">
    <property type="entry name" value="TRCF_C"/>
</dbReference>
<dbReference type="NCBIfam" id="TIGR00580">
    <property type="entry name" value="mfd"/>
    <property type="match status" value="1"/>
</dbReference>
<evidence type="ECO:0000256" key="1">
    <source>
        <dbReference type="ARBA" id="ARBA00004496"/>
    </source>
</evidence>
<dbReference type="SMART" id="SM00982">
    <property type="entry name" value="TRCF"/>
    <property type="match status" value="1"/>
</dbReference>
<organism evidence="16 17">
    <name type="scientific">Candidatus Manganitrophus noduliformans</name>
    <dbReference type="NCBI Taxonomy" id="2606439"/>
    <lineage>
        <taxon>Bacteria</taxon>
        <taxon>Pseudomonadati</taxon>
        <taxon>Nitrospirota</taxon>
        <taxon>Nitrospiria</taxon>
        <taxon>Candidatus Troglogloeales</taxon>
        <taxon>Candidatus Manganitrophaceae</taxon>
        <taxon>Candidatus Manganitrophus</taxon>
    </lineage>
</organism>
<dbReference type="Pfam" id="PF02559">
    <property type="entry name" value="CarD_TRCF_RID"/>
    <property type="match status" value="1"/>
</dbReference>
<evidence type="ECO:0000256" key="12">
    <source>
        <dbReference type="ARBA" id="ARBA00070128"/>
    </source>
</evidence>
<keyword evidence="9 13" id="KW-0234">DNA repair</keyword>
<keyword evidence="17" id="KW-1185">Reference proteome</keyword>
<dbReference type="GO" id="GO:0000716">
    <property type="term" value="P:transcription-coupled nucleotide-excision repair, DNA damage recognition"/>
    <property type="evidence" value="ECO:0007669"/>
    <property type="project" value="UniProtKB-UniRule"/>
</dbReference>
<accession>A0A7X6DL47</accession>
<evidence type="ECO:0000256" key="9">
    <source>
        <dbReference type="ARBA" id="ARBA00023204"/>
    </source>
</evidence>
<comment type="subcellular location">
    <subcellularLocation>
        <location evidence="1 13">Cytoplasm</location>
    </subcellularLocation>
</comment>